<keyword evidence="3" id="KW-1185">Reference proteome</keyword>
<keyword evidence="1" id="KW-0472">Membrane</keyword>
<reference evidence="2" key="1">
    <citation type="submission" date="2021-06" db="EMBL/GenBank/DDBJ databases">
        <title>Halomicroarcula sp. F24A a new haloarchaeum isolated from saline soil.</title>
        <authorList>
            <person name="Duran-Viseras A."/>
            <person name="Sanchez-Porro C."/>
            <person name="Ventosa A."/>
        </authorList>
    </citation>
    <scope>NUCLEOTIDE SEQUENCE</scope>
    <source>
        <strain evidence="2">F24A</strain>
    </source>
</reference>
<evidence type="ECO:0000313" key="3">
    <source>
        <dbReference type="Proteomes" id="UP000783863"/>
    </source>
</evidence>
<keyword evidence="1" id="KW-0812">Transmembrane</keyword>
<name>A0A8J7YIL8_9EURY</name>
<proteinExistence type="predicted"/>
<comment type="caution">
    <text evidence="2">The sequence shown here is derived from an EMBL/GenBank/DDBJ whole genome shotgun (WGS) entry which is preliminary data.</text>
</comment>
<dbReference type="Proteomes" id="UP000783863">
    <property type="component" value="Unassembled WGS sequence"/>
</dbReference>
<feature type="transmembrane region" description="Helical" evidence="1">
    <location>
        <begin position="7"/>
        <end position="27"/>
    </location>
</feature>
<evidence type="ECO:0000313" key="2">
    <source>
        <dbReference type="EMBL" id="MBX0303759.1"/>
    </source>
</evidence>
<accession>A0A8J7YIL8</accession>
<dbReference type="EMBL" id="RKLQ01000001">
    <property type="protein sequence ID" value="MBX0303759.1"/>
    <property type="molecule type" value="Genomic_DNA"/>
</dbReference>
<organism evidence="2 3">
    <name type="scientific">Haloarcula salinisoli</name>
    <dbReference type="NCBI Taxonomy" id="2487746"/>
    <lineage>
        <taxon>Archaea</taxon>
        <taxon>Methanobacteriati</taxon>
        <taxon>Methanobacteriota</taxon>
        <taxon>Stenosarchaea group</taxon>
        <taxon>Halobacteria</taxon>
        <taxon>Halobacteriales</taxon>
        <taxon>Haloarculaceae</taxon>
        <taxon>Haloarcula</taxon>
    </lineage>
</organism>
<evidence type="ECO:0000256" key="1">
    <source>
        <dbReference type="SAM" id="Phobius"/>
    </source>
</evidence>
<sequence>MGYRLRLIKQIQGVVMVVGGFVFLVTMNPPIEIVAQLALLTGLLTIAGGFIYIFFPELVWDTDLLF</sequence>
<feature type="transmembrane region" description="Helical" evidence="1">
    <location>
        <begin position="33"/>
        <end position="55"/>
    </location>
</feature>
<dbReference type="AlphaFoldDB" id="A0A8J7YIL8"/>
<gene>
    <name evidence="2" type="ORF">EGD98_08750</name>
</gene>
<dbReference type="RefSeq" id="WP_220587949.1">
    <property type="nucleotide sequence ID" value="NZ_RKLQ01000001.1"/>
</dbReference>
<protein>
    <submittedName>
        <fullName evidence="2">Uncharacterized protein</fullName>
    </submittedName>
</protein>
<keyword evidence="1" id="KW-1133">Transmembrane helix</keyword>